<evidence type="ECO:0000256" key="1">
    <source>
        <dbReference type="SAM" id="SignalP"/>
    </source>
</evidence>
<proteinExistence type="predicted"/>
<evidence type="ECO:0000313" key="4">
    <source>
        <dbReference type="Proteomes" id="UP000249819"/>
    </source>
</evidence>
<dbReference type="InterPro" id="IPR002931">
    <property type="entry name" value="Transglutaminase-like"/>
</dbReference>
<dbReference type="InterPro" id="IPR052557">
    <property type="entry name" value="CAP/Cytokinesis_protein"/>
</dbReference>
<organism evidence="3 4">
    <name type="scientific">Chitinophaga dinghuensis</name>
    <dbReference type="NCBI Taxonomy" id="1539050"/>
    <lineage>
        <taxon>Bacteria</taxon>
        <taxon>Pseudomonadati</taxon>
        <taxon>Bacteroidota</taxon>
        <taxon>Chitinophagia</taxon>
        <taxon>Chitinophagales</taxon>
        <taxon>Chitinophagaceae</taxon>
        <taxon>Chitinophaga</taxon>
    </lineage>
</organism>
<dbReference type="Proteomes" id="UP000249819">
    <property type="component" value="Unassembled WGS sequence"/>
</dbReference>
<dbReference type="SUPFAM" id="SSF54001">
    <property type="entry name" value="Cysteine proteinases"/>
    <property type="match status" value="1"/>
</dbReference>
<dbReference type="EMBL" id="QLMA01000001">
    <property type="protein sequence ID" value="RAJ87571.1"/>
    <property type="molecule type" value="Genomic_DNA"/>
</dbReference>
<dbReference type="OrthoDB" id="9788327at2"/>
<dbReference type="GO" id="GO:0005737">
    <property type="term" value="C:cytoplasm"/>
    <property type="evidence" value="ECO:0007669"/>
    <property type="project" value="TreeGrafter"/>
</dbReference>
<dbReference type="PANTHER" id="PTHR46333">
    <property type="entry name" value="CYTOKINESIS PROTEIN 3"/>
    <property type="match status" value="1"/>
</dbReference>
<feature type="chain" id="PRO_5016293758" evidence="1">
    <location>
        <begin position="20"/>
        <end position="396"/>
    </location>
</feature>
<dbReference type="AlphaFoldDB" id="A0A327WDC8"/>
<sequence length="396" mass="45360">MRVIAMITGVLLTVAVAQGQTTKPKAVANPVTTYNTIPDTEVLSTTAIADWLKNNSKNQTESLKSIYAWIGKNIAYDTRNTYDPQYYKDTTDAASKTLRTRQGICYGYASLFIEIARKAGISAIFVTGYTVNGGQLSADGSHAWVAVKTDNKWSLIDPTWAAGGVSGNKFYPSFTWKYFMVAPAVFVKTHVPYDPMYQFLDHPFRHDEIKENKLTVAATRPVFAYEDSIAMWQKLDSNAQVVSAVERIRRFGVSNVYLSTELSYLLQKLEVTRHNEKVESQNALIDRYNAANSKYNLLVSNFNDYVNFRNKQFTPAKSDQEIRDWVDGMAGDLEKIYAMIKDIQLEERRQQEQVNDTKQLLDKIKPRIEEEQAFVTKYLKTGKMFRKSLFYKFRWM</sequence>
<dbReference type="PANTHER" id="PTHR46333:SF2">
    <property type="entry name" value="CYTOKINESIS PROTEIN 3"/>
    <property type="match status" value="1"/>
</dbReference>
<dbReference type="RefSeq" id="WP_111590252.1">
    <property type="nucleotide sequence ID" value="NZ_QLMA01000001.1"/>
</dbReference>
<feature type="domain" description="Transglutaminase-like" evidence="2">
    <location>
        <begin position="97"/>
        <end position="160"/>
    </location>
</feature>
<keyword evidence="4" id="KW-1185">Reference proteome</keyword>
<dbReference type="InterPro" id="IPR038765">
    <property type="entry name" value="Papain-like_cys_pep_sf"/>
</dbReference>
<gene>
    <name evidence="3" type="ORF">CLV59_101329</name>
</gene>
<protein>
    <submittedName>
        <fullName evidence="3">Transglutaminase superfamily protein</fullName>
    </submittedName>
</protein>
<evidence type="ECO:0000313" key="3">
    <source>
        <dbReference type="EMBL" id="RAJ87571.1"/>
    </source>
</evidence>
<comment type="caution">
    <text evidence="3">The sequence shown here is derived from an EMBL/GenBank/DDBJ whole genome shotgun (WGS) entry which is preliminary data.</text>
</comment>
<evidence type="ECO:0000259" key="2">
    <source>
        <dbReference type="SMART" id="SM00460"/>
    </source>
</evidence>
<name>A0A327WDC8_9BACT</name>
<accession>A0A327WDC8</accession>
<feature type="signal peptide" evidence="1">
    <location>
        <begin position="1"/>
        <end position="19"/>
    </location>
</feature>
<keyword evidence="1" id="KW-0732">Signal</keyword>
<dbReference type="Pfam" id="PF01841">
    <property type="entry name" value="Transglut_core"/>
    <property type="match status" value="1"/>
</dbReference>
<dbReference type="Gene3D" id="3.10.620.30">
    <property type="match status" value="1"/>
</dbReference>
<dbReference type="SMART" id="SM00460">
    <property type="entry name" value="TGc"/>
    <property type="match status" value="1"/>
</dbReference>
<reference evidence="3 4" key="1">
    <citation type="submission" date="2018-06" db="EMBL/GenBank/DDBJ databases">
        <title>Genomic Encyclopedia of Archaeal and Bacterial Type Strains, Phase II (KMG-II): from individual species to whole genera.</title>
        <authorList>
            <person name="Goeker M."/>
        </authorList>
    </citation>
    <scope>NUCLEOTIDE SEQUENCE [LARGE SCALE GENOMIC DNA]</scope>
    <source>
        <strain evidence="3 4">DSM 29821</strain>
    </source>
</reference>